<evidence type="ECO:0000313" key="3">
    <source>
        <dbReference type="Proteomes" id="UP000188320"/>
    </source>
</evidence>
<name>A0A1R1PD33_ZANCU</name>
<gene>
    <name evidence="2" type="ORF">AX774_g7754</name>
</gene>
<dbReference type="EMBL" id="LSSK01001762">
    <property type="protein sequence ID" value="OMH78848.1"/>
    <property type="molecule type" value="Genomic_DNA"/>
</dbReference>
<feature type="compositionally biased region" description="Polar residues" evidence="1">
    <location>
        <begin position="57"/>
        <end position="87"/>
    </location>
</feature>
<evidence type="ECO:0000256" key="1">
    <source>
        <dbReference type="SAM" id="MobiDB-lite"/>
    </source>
</evidence>
<evidence type="ECO:0000313" key="2">
    <source>
        <dbReference type="EMBL" id="OMH78848.1"/>
    </source>
</evidence>
<comment type="caution">
    <text evidence="2">The sequence shown here is derived from an EMBL/GenBank/DDBJ whole genome shotgun (WGS) entry which is preliminary data.</text>
</comment>
<organism evidence="2 3">
    <name type="scientific">Zancudomyces culisetae</name>
    <name type="common">Gut fungus</name>
    <name type="synonym">Smittium culisetae</name>
    <dbReference type="NCBI Taxonomy" id="1213189"/>
    <lineage>
        <taxon>Eukaryota</taxon>
        <taxon>Fungi</taxon>
        <taxon>Fungi incertae sedis</taxon>
        <taxon>Zoopagomycota</taxon>
        <taxon>Kickxellomycotina</taxon>
        <taxon>Harpellomycetes</taxon>
        <taxon>Harpellales</taxon>
        <taxon>Legeriomycetaceae</taxon>
        <taxon>Zancudomyces</taxon>
    </lineage>
</organism>
<dbReference type="AlphaFoldDB" id="A0A1R1PD33"/>
<accession>A0A1R1PD33</accession>
<feature type="region of interest" description="Disordered" evidence="1">
    <location>
        <begin position="38"/>
        <end position="87"/>
    </location>
</feature>
<protein>
    <submittedName>
        <fullName evidence="2">Uncharacterized protein</fullName>
    </submittedName>
</protein>
<dbReference type="Proteomes" id="UP000188320">
    <property type="component" value="Unassembled WGS sequence"/>
</dbReference>
<sequence>MNNDPTLTDPSTTTGHSLLLNENESIFNFETIPLSTTFSSRLNKRKAKSISDDEAADSTQNKSHTNKSNNFTENLAPNHSFAENLTR</sequence>
<proteinExistence type="predicted"/>
<keyword evidence="3" id="KW-1185">Reference proteome</keyword>
<reference evidence="3" key="1">
    <citation type="submission" date="2017-01" db="EMBL/GenBank/DDBJ databases">
        <authorList>
            <person name="Wang Y."/>
            <person name="White M."/>
            <person name="Kvist S."/>
            <person name="Moncalvo J.-M."/>
        </authorList>
    </citation>
    <scope>NUCLEOTIDE SEQUENCE [LARGE SCALE GENOMIC DNA]</scope>
    <source>
        <strain evidence="3">COL-18-3</strain>
    </source>
</reference>